<accession>A0A453N0F6</accession>
<evidence type="ECO:0000313" key="3">
    <source>
        <dbReference type="EnsemblPlants" id="AET6Gv20166000.3"/>
    </source>
</evidence>
<dbReference type="Gramene" id="AET6Gv20166000.3">
    <property type="protein sequence ID" value="AET6Gv20166000.3"/>
    <property type="gene ID" value="AET6Gv20166000"/>
</dbReference>
<evidence type="ECO:0000256" key="2">
    <source>
        <dbReference type="SAM" id="SignalP"/>
    </source>
</evidence>
<name>A0A453N0F6_AEGTS</name>
<feature type="compositionally biased region" description="Gly residues" evidence="1">
    <location>
        <begin position="76"/>
        <end position="86"/>
    </location>
</feature>
<organism evidence="3 4">
    <name type="scientific">Aegilops tauschii subsp. strangulata</name>
    <name type="common">Goatgrass</name>
    <dbReference type="NCBI Taxonomy" id="200361"/>
    <lineage>
        <taxon>Eukaryota</taxon>
        <taxon>Viridiplantae</taxon>
        <taxon>Streptophyta</taxon>
        <taxon>Embryophyta</taxon>
        <taxon>Tracheophyta</taxon>
        <taxon>Spermatophyta</taxon>
        <taxon>Magnoliopsida</taxon>
        <taxon>Liliopsida</taxon>
        <taxon>Poales</taxon>
        <taxon>Poaceae</taxon>
        <taxon>BOP clade</taxon>
        <taxon>Pooideae</taxon>
        <taxon>Triticodae</taxon>
        <taxon>Triticeae</taxon>
        <taxon>Triticinae</taxon>
        <taxon>Aegilops</taxon>
    </lineage>
</organism>
<sequence>MWVSYLIALMCSAPANAGEEEAGEGRVPGPALQRGVDPAGPGRDGVRRRRAQHLAPHRQALPGPAPVRGGGHHRALGGGRGAGAGDAEGERDGQEPAHRAQHHQRPALHLADPHGARDRRQGLRVHQLAMSST</sequence>
<reference evidence="4" key="1">
    <citation type="journal article" date="2014" name="Science">
        <title>Ancient hybridizations among the ancestral genomes of bread wheat.</title>
        <authorList>
            <consortium name="International Wheat Genome Sequencing Consortium,"/>
            <person name="Marcussen T."/>
            <person name="Sandve S.R."/>
            <person name="Heier L."/>
            <person name="Spannagl M."/>
            <person name="Pfeifer M."/>
            <person name="Jakobsen K.S."/>
            <person name="Wulff B.B."/>
            <person name="Steuernagel B."/>
            <person name="Mayer K.F."/>
            <person name="Olsen O.A."/>
        </authorList>
    </citation>
    <scope>NUCLEOTIDE SEQUENCE [LARGE SCALE GENOMIC DNA]</scope>
    <source>
        <strain evidence="4">cv. AL8/78</strain>
    </source>
</reference>
<protein>
    <submittedName>
        <fullName evidence="3">Uncharacterized protein</fullName>
    </submittedName>
</protein>
<keyword evidence="2" id="KW-0732">Signal</keyword>
<evidence type="ECO:0000256" key="1">
    <source>
        <dbReference type="SAM" id="MobiDB-lite"/>
    </source>
</evidence>
<reference evidence="3" key="4">
    <citation type="submission" date="2019-03" db="UniProtKB">
        <authorList>
            <consortium name="EnsemblPlants"/>
        </authorList>
    </citation>
    <scope>IDENTIFICATION</scope>
</reference>
<feature type="chain" id="PRO_5019412419" evidence="2">
    <location>
        <begin position="18"/>
        <end position="133"/>
    </location>
</feature>
<feature type="region of interest" description="Disordered" evidence="1">
    <location>
        <begin position="17"/>
        <end position="133"/>
    </location>
</feature>
<dbReference type="Proteomes" id="UP000015105">
    <property type="component" value="Chromosome 6D"/>
</dbReference>
<dbReference type="EnsemblPlants" id="AET6Gv20166000.3">
    <property type="protein sequence ID" value="AET6Gv20166000.3"/>
    <property type="gene ID" value="AET6Gv20166000"/>
</dbReference>
<feature type="compositionally biased region" description="Basic and acidic residues" evidence="1">
    <location>
        <begin position="88"/>
        <end position="98"/>
    </location>
</feature>
<reference evidence="3" key="5">
    <citation type="journal article" date="2021" name="G3 (Bethesda)">
        <title>Aegilops tauschii genome assembly Aet v5.0 features greater sequence contiguity and improved annotation.</title>
        <authorList>
            <person name="Wang L."/>
            <person name="Zhu T."/>
            <person name="Rodriguez J.C."/>
            <person name="Deal K.R."/>
            <person name="Dubcovsky J."/>
            <person name="McGuire P.E."/>
            <person name="Lux T."/>
            <person name="Spannagl M."/>
            <person name="Mayer K.F.X."/>
            <person name="Baldrich P."/>
            <person name="Meyers B.C."/>
            <person name="Huo N."/>
            <person name="Gu Y.Q."/>
            <person name="Zhou H."/>
            <person name="Devos K.M."/>
            <person name="Bennetzen J.L."/>
            <person name="Unver T."/>
            <person name="Budak H."/>
            <person name="Gulick P.J."/>
            <person name="Galiba G."/>
            <person name="Kalapos B."/>
            <person name="Nelson D.R."/>
            <person name="Li P."/>
            <person name="You F.M."/>
            <person name="Luo M.C."/>
            <person name="Dvorak J."/>
        </authorList>
    </citation>
    <scope>NUCLEOTIDE SEQUENCE [LARGE SCALE GENOMIC DNA]</scope>
    <source>
        <strain evidence="3">cv. AL8/78</strain>
    </source>
</reference>
<feature type="compositionally biased region" description="Basic residues" evidence="1">
    <location>
        <begin position="46"/>
        <end position="56"/>
    </location>
</feature>
<reference evidence="4" key="2">
    <citation type="journal article" date="2017" name="Nat. Plants">
        <title>The Aegilops tauschii genome reveals multiple impacts of transposons.</title>
        <authorList>
            <person name="Zhao G."/>
            <person name="Zou C."/>
            <person name="Li K."/>
            <person name="Wang K."/>
            <person name="Li T."/>
            <person name="Gao L."/>
            <person name="Zhang X."/>
            <person name="Wang H."/>
            <person name="Yang Z."/>
            <person name="Liu X."/>
            <person name="Jiang W."/>
            <person name="Mao L."/>
            <person name="Kong X."/>
            <person name="Jiao Y."/>
            <person name="Jia J."/>
        </authorList>
    </citation>
    <scope>NUCLEOTIDE SEQUENCE [LARGE SCALE GENOMIC DNA]</scope>
    <source>
        <strain evidence="4">cv. AL8/78</strain>
    </source>
</reference>
<reference evidence="3" key="3">
    <citation type="journal article" date="2017" name="Nature">
        <title>Genome sequence of the progenitor of the wheat D genome Aegilops tauschii.</title>
        <authorList>
            <person name="Luo M.C."/>
            <person name="Gu Y.Q."/>
            <person name="Puiu D."/>
            <person name="Wang H."/>
            <person name="Twardziok S.O."/>
            <person name="Deal K.R."/>
            <person name="Huo N."/>
            <person name="Zhu T."/>
            <person name="Wang L."/>
            <person name="Wang Y."/>
            <person name="McGuire P.E."/>
            <person name="Liu S."/>
            <person name="Long H."/>
            <person name="Ramasamy R.K."/>
            <person name="Rodriguez J.C."/>
            <person name="Van S.L."/>
            <person name="Yuan L."/>
            <person name="Wang Z."/>
            <person name="Xia Z."/>
            <person name="Xiao L."/>
            <person name="Anderson O.D."/>
            <person name="Ouyang S."/>
            <person name="Liang Y."/>
            <person name="Zimin A.V."/>
            <person name="Pertea G."/>
            <person name="Qi P."/>
            <person name="Bennetzen J.L."/>
            <person name="Dai X."/>
            <person name="Dawson M.W."/>
            <person name="Muller H.G."/>
            <person name="Kugler K."/>
            <person name="Rivarola-Duarte L."/>
            <person name="Spannagl M."/>
            <person name="Mayer K.F.X."/>
            <person name="Lu F.H."/>
            <person name="Bevan M.W."/>
            <person name="Leroy P."/>
            <person name="Li P."/>
            <person name="You F.M."/>
            <person name="Sun Q."/>
            <person name="Liu Z."/>
            <person name="Lyons E."/>
            <person name="Wicker T."/>
            <person name="Salzberg S.L."/>
            <person name="Devos K.M."/>
            <person name="Dvorak J."/>
        </authorList>
    </citation>
    <scope>NUCLEOTIDE SEQUENCE [LARGE SCALE GENOMIC DNA]</scope>
    <source>
        <strain evidence="3">cv. AL8/78</strain>
    </source>
</reference>
<evidence type="ECO:0000313" key="4">
    <source>
        <dbReference type="Proteomes" id="UP000015105"/>
    </source>
</evidence>
<feature type="signal peptide" evidence="2">
    <location>
        <begin position="1"/>
        <end position="17"/>
    </location>
</feature>
<keyword evidence="4" id="KW-1185">Reference proteome</keyword>
<feature type="compositionally biased region" description="Basic and acidic residues" evidence="1">
    <location>
        <begin position="111"/>
        <end position="121"/>
    </location>
</feature>
<dbReference type="AlphaFoldDB" id="A0A453N0F6"/>
<proteinExistence type="predicted"/>